<protein>
    <recommendedName>
        <fullName evidence="3">Sucrose phosphatase-like domain-containing protein</fullName>
    </recommendedName>
</protein>
<reference evidence="2" key="1">
    <citation type="submission" date="2023-07" db="EMBL/GenBank/DDBJ databases">
        <title>Duganella aceri sp. nov., isolated from tree sap.</title>
        <authorList>
            <person name="Kim I.S."/>
        </authorList>
    </citation>
    <scope>NUCLEOTIDE SEQUENCE [LARGE SCALE GENOMIC DNA]</scope>
    <source>
        <strain evidence="2">SAP-35</strain>
    </source>
</reference>
<evidence type="ECO:0008006" key="3">
    <source>
        <dbReference type="Google" id="ProtNLM"/>
    </source>
</evidence>
<comment type="caution">
    <text evidence="1">The sequence shown here is derived from an EMBL/GenBank/DDBJ whole genome shotgun (WGS) entry which is preliminary data.</text>
</comment>
<gene>
    <name evidence="1" type="ORF">GW587_20435</name>
</gene>
<dbReference type="Proteomes" id="UP000666369">
    <property type="component" value="Unassembled WGS sequence"/>
</dbReference>
<keyword evidence="2" id="KW-1185">Reference proteome</keyword>
<proteinExistence type="predicted"/>
<dbReference type="InterPro" id="IPR023214">
    <property type="entry name" value="HAD_sf"/>
</dbReference>
<dbReference type="SUPFAM" id="SSF56784">
    <property type="entry name" value="HAD-like"/>
    <property type="match status" value="1"/>
</dbReference>
<dbReference type="PIRSF" id="PIRSF030802">
    <property type="entry name" value="UCP030802"/>
    <property type="match status" value="1"/>
</dbReference>
<dbReference type="Gene3D" id="3.40.50.1000">
    <property type="entry name" value="HAD superfamily/HAD-like"/>
    <property type="match status" value="2"/>
</dbReference>
<sequence length="250" mass="27426">MKKYLFVDLDDTLFSSLAKCGSDAELRPAAYLKDRSAISFTTAKQRAFFGMMDQSMTLIPATARNRDAFSRVDLPFSGYKILNYGGLILQPDGEPDAWWMEHMRAEMAAALPGLQQAMALIDGYADSVGLKTRARLIEDCGLPFYVVAKDPDKIGDRLAPFDSEVLAPWVADAGSGYYIHRNGNNLALLPNALNKARAVEYLTRKLREQHGEILTMGMGDSRSDARFMAACDYAIVPNGTQLAALTVGAL</sequence>
<dbReference type="InterPro" id="IPR024197">
    <property type="entry name" value="TPP-like"/>
</dbReference>
<accession>A0ABX0FQ66</accession>
<name>A0ABX0FQ66_9BURK</name>
<organism evidence="1 2">
    <name type="scientific">Duganella aceris</name>
    <dbReference type="NCBI Taxonomy" id="2703883"/>
    <lineage>
        <taxon>Bacteria</taxon>
        <taxon>Pseudomonadati</taxon>
        <taxon>Pseudomonadota</taxon>
        <taxon>Betaproteobacteria</taxon>
        <taxon>Burkholderiales</taxon>
        <taxon>Oxalobacteraceae</taxon>
        <taxon>Telluria group</taxon>
        <taxon>Duganella</taxon>
    </lineage>
</organism>
<dbReference type="RefSeq" id="WP_166106456.1">
    <property type="nucleotide sequence ID" value="NZ_JAADJT010000009.1"/>
</dbReference>
<dbReference type="EMBL" id="JAADJT010000009">
    <property type="protein sequence ID" value="NGZ86617.1"/>
    <property type="molecule type" value="Genomic_DNA"/>
</dbReference>
<evidence type="ECO:0000313" key="2">
    <source>
        <dbReference type="Proteomes" id="UP000666369"/>
    </source>
</evidence>
<dbReference type="InterPro" id="IPR036412">
    <property type="entry name" value="HAD-like_sf"/>
</dbReference>
<evidence type="ECO:0000313" key="1">
    <source>
        <dbReference type="EMBL" id="NGZ86617.1"/>
    </source>
</evidence>